<reference evidence="2 3" key="1">
    <citation type="journal article" date="2017" name="Int J Environ Stud">
        <title>Does the Miocene-Pliocene relict legume Oxytropis triphylla form nitrogen-fixing nodules with a combination of bacterial strains?</title>
        <authorList>
            <person name="Safronova V."/>
            <person name="Belimov A."/>
            <person name="Sazanova A."/>
            <person name="Kuznetsova I."/>
            <person name="Popova J."/>
            <person name="Andronov E."/>
            <person name="Verkhozina A."/>
            <person name="Tikhonovich I."/>
        </authorList>
    </citation>
    <scope>NUCLEOTIDE SEQUENCE [LARGE SCALE GENOMIC DNA]</scope>
    <source>
        <strain evidence="2 3">Tri-38</strain>
    </source>
</reference>
<gene>
    <name evidence="2" type="ORF">B5P45_15545</name>
</gene>
<name>A0A2N9VXC0_9HYPH</name>
<feature type="compositionally biased region" description="Polar residues" evidence="1">
    <location>
        <begin position="108"/>
        <end position="123"/>
    </location>
</feature>
<dbReference type="AlphaFoldDB" id="A0A2N9VXC0"/>
<feature type="region of interest" description="Disordered" evidence="1">
    <location>
        <begin position="103"/>
        <end position="123"/>
    </location>
</feature>
<dbReference type="Proteomes" id="UP000232163">
    <property type="component" value="Unassembled WGS sequence"/>
</dbReference>
<keyword evidence="3" id="KW-1185">Reference proteome</keyword>
<dbReference type="InterPro" id="IPR025528">
    <property type="entry name" value="BrnA_antitoxin"/>
</dbReference>
<evidence type="ECO:0000256" key="1">
    <source>
        <dbReference type="SAM" id="MobiDB-lite"/>
    </source>
</evidence>
<accession>A0A2N9VXC0</accession>
<sequence>MTVTPRAHKPKTREEAIAIAKAYAKSLTPEEDAALTKAALDDPDSILVTEEFTKGSPGRPFSAVRKIPVSIRLSPDVLDYYRSGGRGWQGRIDEALRKVMQLQDKPNDQSAQVDAMTNQKKRA</sequence>
<dbReference type="OrthoDB" id="361944at2"/>
<evidence type="ECO:0008006" key="4">
    <source>
        <dbReference type="Google" id="ProtNLM"/>
    </source>
</evidence>
<proteinExistence type="predicted"/>
<organism evidence="2 3">
    <name type="scientific">Phyllobacterium zundukense</name>
    <dbReference type="NCBI Taxonomy" id="1867719"/>
    <lineage>
        <taxon>Bacteria</taxon>
        <taxon>Pseudomonadati</taxon>
        <taxon>Pseudomonadota</taxon>
        <taxon>Alphaproteobacteria</taxon>
        <taxon>Hyphomicrobiales</taxon>
        <taxon>Phyllobacteriaceae</taxon>
        <taxon>Phyllobacterium</taxon>
    </lineage>
</organism>
<comment type="caution">
    <text evidence="2">The sequence shown here is derived from an EMBL/GenBank/DDBJ whole genome shotgun (WGS) entry which is preliminary data.</text>
</comment>
<dbReference type="EMBL" id="MZMT01000035">
    <property type="protein sequence ID" value="PIO44138.1"/>
    <property type="molecule type" value="Genomic_DNA"/>
</dbReference>
<dbReference type="Pfam" id="PF14384">
    <property type="entry name" value="BrnA_antitoxin"/>
    <property type="match status" value="1"/>
</dbReference>
<protein>
    <recommendedName>
        <fullName evidence="4">Cytoplasmic protein</fullName>
    </recommendedName>
</protein>
<evidence type="ECO:0000313" key="2">
    <source>
        <dbReference type="EMBL" id="PIO44138.1"/>
    </source>
</evidence>
<evidence type="ECO:0000313" key="3">
    <source>
        <dbReference type="Proteomes" id="UP000232163"/>
    </source>
</evidence>